<comment type="cofactor">
    <cofactor evidence="1">
        <name>Ca(2+)</name>
        <dbReference type="ChEBI" id="CHEBI:29108"/>
    </cofactor>
</comment>
<dbReference type="SUPFAM" id="SSF55486">
    <property type="entry name" value="Metalloproteases ('zincins'), catalytic domain"/>
    <property type="match status" value="1"/>
</dbReference>
<dbReference type="Gene3D" id="2.150.10.10">
    <property type="entry name" value="Serralysin-like metalloprotease, C-terminal"/>
    <property type="match status" value="1"/>
</dbReference>
<gene>
    <name evidence="7" type="ORF">GXW71_02025</name>
</gene>
<evidence type="ECO:0000256" key="3">
    <source>
        <dbReference type="ARBA" id="ARBA00009490"/>
    </source>
</evidence>
<reference evidence="8" key="1">
    <citation type="journal article" date="2021" name="Syst. Appl. Microbiol.">
        <title>Roseomonas hellenica sp. nov., isolated from roots of wild-growing Alkanna tinctoria.</title>
        <authorList>
            <person name="Rat A."/>
            <person name="Naranjo H.D."/>
            <person name="Lebbe L."/>
            <person name="Cnockaert M."/>
            <person name="Krigas N."/>
            <person name="Grigoriadou K."/>
            <person name="Maloupa E."/>
            <person name="Willems A."/>
        </authorList>
    </citation>
    <scope>NUCLEOTIDE SEQUENCE [LARGE SCALE GENOMIC DNA]</scope>
    <source>
        <strain evidence="8">LMG 31523</strain>
    </source>
</reference>
<feature type="domain" description="Peptidase metallopeptidase" evidence="6">
    <location>
        <begin position="108"/>
        <end position="258"/>
    </location>
</feature>
<dbReference type="InterPro" id="IPR006026">
    <property type="entry name" value="Peptidase_Metallo"/>
</dbReference>
<accession>A0ABS5ES68</accession>
<name>A0ABS5ES68_9PROT</name>
<evidence type="ECO:0000256" key="4">
    <source>
        <dbReference type="ARBA" id="ARBA00022525"/>
    </source>
</evidence>
<keyword evidence="7" id="KW-0645">Protease</keyword>
<keyword evidence="7" id="KW-0378">Hydrolase</keyword>
<dbReference type="Gene3D" id="3.40.390.10">
    <property type="entry name" value="Collagenase (Catalytic Domain)"/>
    <property type="match status" value="1"/>
</dbReference>
<sequence length="644" mass="68963">MTSNVSKFQIDSFSIDNVSIPWPDHGSGCQCGCFRSQADGDNAAGGEETIQSANAPAGPSLAVISTGRSFNNGIDGILYGQKYATTVITFSFPTSAAVYGTDYSEAVTGFRAASESQAAATDWILTGDSARSGFVQRYGSISSFANLTFVDNGNGDAVIRVAASSIPSTAFSYYPYNGAQGSDVWFGKQYDGTSADYRQVKIGNYAYHTLLHELGHGLGLKHGHESGGPSGVALPADLDSHEFSIMTYRSYPGKAIGGVSNETYGFPQGYMMLDIAALQFMYGANYSTNSGNTTYKWSPITGEMFIDGAGQGAPGDGNGGASNRVFLTIWDGGGNDTYDYSNYTTALNVDLNPGGWSKISNTQLAYLGDGHYARGNVFNALLHQGNTASLIENVVAGTADDIIIGNVLNNRIQGNAGNDTIDGGSGRDTLVLLGNRSDYREFSVSGSTFTIKDSVASRDGTDVFRNVEVLIFRDQDVTVQDFFGVSASTVSPADEVIIFRFLNKSTGTHFYTASASERDSIQKNLPNYQFEGPSFAGTSDAGGDMSIFRFYNRSTGTHFYTASAAEANDVMKNLPNYQYEGTAYKAFSQPTDGDGDAHMALHRFYNTSAGVHFYTADPNEKANVQEHLPNFKYEGVAYYVDAVL</sequence>
<comment type="similarity">
    <text evidence="3">Belongs to the peptidase M10B family.</text>
</comment>
<organism evidence="7 8">
    <name type="scientific">Plastoroseomonas hellenica</name>
    <dbReference type="NCBI Taxonomy" id="2687306"/>
    <lineage>
        <taxon>Bacteria</taxon>
        <taxon>Pseudomonadati</taxon>
        <taxon>Pseudomonadota</taxon>
        <taxon>Alphaproteobacteria</taxon>
        <taxon>Acetobacterales</taxon>
        <taxon>Acetobacteraceae</taxon>
        <taxon>Plastoroseomonas</taxon>
    </lineage>
</organism>
<dbReference type="Pfam" id="PF18885">
    <property type="entry name" value="DUF5648"/>
    <property type="match status" value="1"/>
</dbReference>
<dbReference type="InterPro" id="IPR011049">
    <property type="entry name" value="Serralysin-like_metalloprot_C"/>
</dbReference>
<dbReference type="GO" id="GO:0008233">
    <property type="term" value="F:peptidase activity"/>
    <property type="evidence" value="ECO:0007669"/>
    <property type="project" value="UniProtKB-KW"/>
</dbReference>
<comment type="caution">
    <text evidence="7">The sequence shown here is derived from an EMBL/GenBank/DDBJ whole genome shotgun (WGS) entry which is preliminary data.</text>
</comment>
<dbReference type="SUPFAM" id="SSF51120">
    <property type="entry name" value="beta-Roll"/>
    <property type="match status" value="1"/>
</dbReference>
<evidence type="ECO:0000313" key="8">
    <source>
        <dbReference type="Proteomes" id="UP001196870"/>
    </source>
</evidence>
<evidence type="ECO:0000256" key="2">
    <source>
        <dbReference type="ARBA" id="ARBA00004613"/>
    </source>
</evidence>
<dbReference type="CDD" id="cd04277">
    <property type="entry name" value="ZnMc_serralysin_like"/>
    <property type="match status" value="1"/>
</dbReference>
<dbReference type="InterPro" id="IPR034033">
    <property type="entry name" value="Serralysin-like"/>
</dbReference>
<evidence type="ECO:0000256" key="5">
    <source>
        <dbReference type="ARBA" id="ARBA00022737"/>
    </source>
</evidence>
<dbReference type="Pfam" id="PF08548">
    <property type="entry name" value="Peptidase_M10_C"/>
    <property type="match status" value="1"/>
</dbReference>
<dbReference type="InterPro" id="IPR043708">
    <property type="entry name" value="DUF5648"/>
</dbReference>
<dbReference type="RefSeq" id="WP_211850719.1">
    <property type="nucleotide sequence ID" value="NZ_JAAGBB010000002.1"/>
</dbReference>
<keyword evidence="4" id="KW-0964">Secreted</keyword>
<dbReference type="Proteomes" id="UP001196870">
    <property type="component" value="Unassembled WGS sequence"/>
</dbReference>
<dbReference type="SMART" id="SM00235">
    <property type="entry name" value="ZnMc"/>
    <property type="match status" value="1"/>
</dbReference>
<dbReference type="InterPro" id="IPR001343">
    <property type="entry name" value="Hemolysn_Ca-bd"/>
</dbReference>
<comment type="subcellular location">
    <subcellularLocation>
        <location evidence="2">Secreted</location>
    </subcellularLocation>
</comment>
<evidence type="ECO:0000259" key="6">
    <source>
        <dbReference type="SMART" id="SM00235"/>
    </source>
</evidence>
<protein>
    <submittedName>
        <fullName evidence="7">Protease</fullName>
    </submittedName>
</protein>
<dbReference type="Pfam" id="PF00353">
    <property type="entry name" value="HemolysinCabind"/>
    <property type="match status" value="1"/>
</dbReference>
<evidence type="ECO:0000256" key="1">
    <source>
        <dbReference type="ARBA" id="ARBA00001913"/>
    </source>
</evidence>
<evidence type="ECO:0000313" key="7">
    <source>
        <dbReference type="EMBL" id="MBR0663123.1"/>
    </source>
</evidence>
<keyword evidence="5" id="KW-0677">Repeat</keyword>
<keyword evidence="8" id="KW-1185">Reference proteome</keyword>
<dbReference type="EMBL" id="JAAGBB010000002">
    <property type="protein sequence ID" value="MBR0663123.1"/>
    <property type="molecule type" value="Genomic_DNA"/>
</dbReference>
<dbReference type="InterPro" id="IPR024079">
    <property type="entry name" value="MetalloPept_cat_dom_sf"/>
</dbReference>
<dbReference type="InterPro" id="IPR013858">
    <property type="entry name" value="Peptidase_M10B_C"/>
</dbReference>
<dbReference type="GO" id="GO:0006508">
    <property type="term" value="P:proteolysis"/>
    <property type="evidence" value="ECO:0007669"/>
    <property type="project" value="UniProtKB-KW"/>
</dbReference>
<proteinExistence type="inferred from homology"/>